<dbReference type="Proteomes" id="UP000694888">
    <property type="component" value="Unplaced"/>
</dbReference>
<protein>
    <submittedName>
        <fullName evidence="5">Lamina-associated polypeptide 2</fullName>
    </submittedName>
</protein>
<dbReference type="CDD" id="cd12940">
    <property type="entry name" value="LEM_LAP2_LEMD1"/>
    <property type="match status" value="1"/>
</dbReference>
<accession>A0ABM0K700</accession>
<keyword evidence="2" id="KW-0472">Membrane</keyword>
<dbReference type="PANTHER" id="PTHR12019:SF9">
    <property type="entry name" value="THYMOPOIETIN"/>
    <property type="match status" value="1"/>
</dbReference>
<dbReference type="Pfam" id="PF03020">
    <property type="entry name" value="LEM"/>
    <property type="match status" value="1"/>
</dbReference>
<evidence type="ECO:0000313" key="5">
    <source>
        <dbReference type="RefSeq" id="XP_005110206.1"/>
    </source>
</evidence>
<dbReference type="PROSITE" id="PS50954">
    <property type="entry name" value="LEM"/>
    <property type="match status" value="1"/>
</dbReference>
<dbReference type="Gene3D" id="1.10.720.40">
    <property type="match status" value="1"/>
</dbReference>
<evidence type="ECO:0000256" key="2">
    <source>
        <dbReference type="SAM" id="Phobius"/>
    </source>
</evidence>
<feature type="region of interest" description="Disordered" evidence="1">
    <location>
        <begin position="45"/>
        <end position="101"/>
    </location>
</feature>
<organism evidence="4 5">
    <name type="scientific">Aplysia californica</name>
    <name type="common">California sea hare</name>
    <dbReference type="NCBI Taxonomy" id="6500"/>
    <lineage>
        <taxon>Eukaryota</taxon>
        <taxon>Metazoa</taxon>
        <taxon>Spiralia</taxon>
        <taxon>Lophotrochozoa</taxon>
        <taxon>Mollusca</taxon>
        <taxon>Gastropoda</taxon>
        <taxon>Heterobranchia</taxon>
        <taxon>Euthyneura</taxon>
        <taxon>Tectipleura</taxon>
        <taxon>Aplysiida</taxon>
        <taxon>Aplysioidea</taxon>
        <taxon>Aplysiidae</taxon>
        <taxon>Aplysia</taxon>
    </lineage>
</organism>
<dbReference type="PANTHER" id="PTHR12019">
    <property type="entry name" value="LAMINA-ASSOCIATED POLYPEPTIDE THYMOPOIETIN"/>
    <property type="match status" value="1"/>
</dbReference>
<keyword evidence="2" id="KW-0812">Transmembrane</keyword>
<dbReference type="SMART" id="SM00540">
    <property type="entry name" value="LEM"/>
    <property type="match status" value="1"/>
</dbReference>
<dbReference type="GeneID" id="101859205"/>
<keyword evidence="2" id="KW-1133">Transmembrane helix</keyword>
<dbReference type="InterPro" id="IPR003887">
    <property type="entry name" value="LEM_dom"/>
</dbReference>
<dbReference type="SUPFAM" id="SSF63451">
    <property type="entry name" value="LEM domain"/>
    <property type="match status" value="1"/>
</dbReference>
<keyword evidence="4" id="KW-1185">Reference proteome</keyword>
<dbReference type="RefSeq" id="XP_005110206.1">
    <property type="nucleotide sequence ID" value="XM_005110149.3"/>
</dbReference>
<feature type="transmembrane region" description="Helical" evidence="2">
    <location>
        <begin position="156"/>
        <end position="174"/>
    </location>
</feature>
<evidence type="ECO:0000259" key="3">
    <source>
        <dbReference type="PROSITE" id="PS50954"/>
    </source>
</evidence>
<feature type="compositionally biased region" description="Polar residues" evidence="1">
    <location>
        <begin position="115"/>
        <end position="137"/>
    </location>
</feature>
<gene>
    <name evidence="5" type="primary">LOC101859205</name>
</gene>
<feature type="domain" description="LEM" evidence="3">
    <location>
        <begin position="6"/>
        <end position="50"/>
    </location>
</feature>
<reference evidence="5" key="1">
    <citation type="submission" date="2025-08" db="UniProtKB">
        <authorList>
            <consortium name="RefSeq"/>
        </authorList>
    </citation>
    <scope>IDENTIFICATION</scope>
</reference>
<name>A0ABM0K700_APLCA</name>
<feature type="compositionally biased region" description="Low complexity" evidence="1">
    <location>
        <begin position="76"/>
        <end position="95"/>
    </location>
</feature>
<dbReference type="InterPro" id="IPR051656">
    <property type="entry name" value="LEM_domain"/>
</dbReference>
<dbReference type="InterPro" id="IPR011015">
    <property type="entry name" value="LEM/LEM-like_dom_sf"/>
</dbReference>
<feature type="compositionally biased region" description="Acidic residues" evidence="1">
    <location>
        <begin position="61"/>
        <end position="71"/>
    </location>
</feature>
<feature type="region of interest" description="Disordered" evidence="1">
    <location>
        <begin position="115"/>
        <end position="146"/>
    </location>
</feature>
<sequence>MPLTNQIDYSSLSDEELTQMLVDYGIDVGPINVATRGTYERKLFKLKTGEASPPTQNFEPVPDDDEEDEEVELKLPSTSTRSTPSASARMTSPSSIPVPTQTRFRREIFDQSTPIIDSRPSLSATRRTPTETLSSRPSGGRPLPVKVEQESKGVPLVVKLIALAVVVVLIYLIYTNMEPQAISNIPSIQNKMEV</sequence>
<evidence type="ECO:0000256" key="1">
    <source>
        <dbReference type="SAM" id="MobiDB-lite"/>
    </source>
</evidence>
<proteinExistence type="predicted"/>
<evidence type="ECO:0000313" key="4">
    <source>
        <dbReference type="Proteomes" id="UP000694888"/>
    </source>
</evidence>